<dbReference type="Pfam" id="PF13289">
    <property type="entry name" value="SIR2_2"/>
    <property type="match status" value="1"/>
</dbReference>
<keyword evidence="1" id="KW-0378">Hydrolase</keyword>
<dbReference type="PROSITE" id="PS50305">
    <property type="entry name" value="SIRTUIN"/>
    <property type="match status" value="1"/>
</dbReference>
<organism evidence="10 11">
    <name type="scientific">Myxococcus llanfairpwllgwyngyllgogerychwyrndrobwllllantysiliogogogochensis</name>
    <dbReference type="NCBI Taxonomy" id="2590453"/>
    <lineage>
        <taxon>Bacteria</taxon>
        <taxon>Pseudomonadati</taxon>
        <taxon>Myxococcota</taxon>
        <taxon>Myxococcia</taxon>
        <taxon>Myxococcales</taxon>
        <taxon>Cystobacterineae</taxon>
        <taxon>Myxococcaceae</taxon>
        <taxon>Myxococcus</taxon>
    </lineage>
</organism>
<dbReference type="GO" id="GO:0051607">
    <property type="term" value="P:defense response to virus"/>
    <property type="evidence" value="ECO:0007669"/>
    <property type="project" value="UniProtKB-KW"/>
</dbReference>
<comment type="caution">
    <text evidence="10">The sequence shown here is derived from an EMBL/GenBank/DDBJ whole genome shotgun (WGS) entry which is preliminary data.</text>
</comment>
<evidence type="ECO:0000313" key="10">
    <source>
        <dbReference type="EMBL" id="TQF17492.1"/>
    </source>
</evidence>
<dbReference type="CDD" id="cd01406">
    <property type="entry name" value="SIR2-like"/>
    <property type="match status" value="1"/>
</dbReference>
<comment type="catalytic activity">
    <reaction evidence="7">
        <text>NAD(+) + H2O = ADP-D-ribose + nicotinamide + H(+)</text>
        <dbReference type="Rhea" id="RHEA:16301"/>
        <dbReference type="ChEBI" id="CHEBI:15377"/>
        <dbReference type="ChEBI" id="CHEBI:15378"/>
        <dbReference type="ChEBI" id="CHEBI:17154"/>
        <dbReference type="ChEBI" id="CHEBI:57540"/>
        <dbReference type="ChEBI" id="CHEBI:57967"/>
        <dbReference type="EC" id="3.2.2.5"/>
    </reaction>
    <physiologicalReaction direction="left-to-right" evidence="7">
        <dbReference type="Rhea" id="RHEA:16302"/>
    </physiologicalReaction>
</comment>
<comment type="similarity">
    <text evidence="5">Belongs to the soluble Thoeris ThsA family.</text>
</comment>
<evidence type="ECO:0000256" key="6">
    <source>
        <dbReference type="ARBA" id="ARBA00035033"/>
    </source>
</evidence>
<feature type="domain" description="Deacetylase sirtuin-type" evidence="9">
    <location>
        <begin position="1"/>
        <end position="288"/>
    </location>
</feature>
<dbReference type="OrthoDB" id="5480778at2"/>
<dbReference type="Proteomes" id="UP000315369">
    <property type="component" value="Unassembled WGS sequence"/>
</dbReference>
<dbReference type="GO" id="GO:0003953">
    <property type="term" value="F:NAD+ nucleosidase activity"/>
    <property type="evidence" value="ECO:0007669"/>
    <property type="project" value="UniProtKB-EC"/>
</dbReference>
<evidence type="ECO:0000256" key="1">
    <source>
        <dbReference type="ARBA" id="ARBA00022801"/>
    </source>
</evidence>
<keyword evidence="2" id="KW-0520">NAD</keyword>
<dbReference type="RefSeq" id="WP_141640762.1">
    <property type="nucleotide sequence ID" value="NZ_VIFM01000006.1"/>
</dbReference>
<dbReference type="Gene3D" id="3.40.50.1220">
    <property type="entry name" value="TPP-binding domain"/>
    <property type="match status" value="1"/>
</dbReference>
<evidence type="ECO:0000256" key="2">
    <source>
        <dbReference type="ARBA" id="ARBA00023027"/>
    </source>
</evidence>
<keyword evidence="3" id="KW-0051">Antiviral defense</keyword>
<dbReference type="AlphaFoldDB" id="A0A540X8D5"/>
<proteinExistence type="inferred from homology"/>
<evidence type="ECO:0000256" key="8">
    <source>
        <dbReference type="PROSITE-ProRule" id="PRU00236"/>
    </source>
</evidence>
<dbReference type="EC" id="3.2.2.5" evidence="4"/>
<accession>A0A540X8D5</accession>
<name>A0A540X8D5_9BACT</name>
<reference evidence="10 11" key="1">
    <citation type="submission" date="2019-06" db="EMBL/GenBank/DDBJ databases">
        <authorList>
            <person name="Livingstone P."/>
            <person name="Whitworth D."/>
        </authorList>
    </citation>
    <scope>NUCLEOTIDE SEQUENCE [LARGE SCALE GENOMIC DNA]</scope>
    <source>
        <strain evidence="10 11">AM401</strain>
    </source>
</reference>
<sequence length="514" mass="57864">MASVEYLLSQYVRALIDGSAAVFVGAGLSVPGGFSSWKELLRDVASQLRLDVDQEHDLLAVAQYCVNENAGRGQINELLLREFTRRARPTPNHDLLAKLPLQRIWTTNYDTLLEEALQRQKKRFEKKVTSEDLTSTLPGRATTVFKMHGDISAPHRTILTRDDYENYERTHPLFIDLLRGDLASKTFLFLGFSFSDPNIDYVLGRLRVLLGQNRRDHFYITRCFTLADFKNHPGSEADKRAKFRYERHKQQLRINDLKRYGIQTVLVDDYAGITLILEEISRRYARKSILISGSATIFEPLTQSYVEDICRMLGERLIATGLRLLSGTGLGIGSAVVTGAMTEIYKEQTEIGDRLMLVHFPQDIPAAQRKLAYEQYRQELVSKAGYTVFICGNKVGADGSIQNAEGVQKEFELTQSFRHFPIPIGCSGHVAQDIWKKVNADLAGFFPGYDVASFFQVLNDKNAGPQGIVNAVMDIIRVTQRPPTRPWSVLTDDPECLSVAAMKQQPETNSHGAP</sequence>
<gene>
    <name evidence="10" type="ORF">FJV41_02465</name>
</gene>
<keyword evidence="11" id="KW-1185">Reference proteome</keyword>
<dbReference type="Pfam" id="PF18185">
    <property type="entry name" value="STALD"/>
    <property type="match status" value="1"/>
</dbReference>
<protein>
    <recommendedName>
        <fullName evidence="6">NAD(+) hydrolase ThsA</fullName>
        <ecNumber evidence="4">3.2.2.5</ecNumber>
    </recommendedName>
</protein>
<evidence type="ECO:0000259" key="9">
    <source>
        <dbReference type="PROSITE" id="PS50305"/>
    </source>
</evidence>
<evidence type="ECO:0000256" key="4">
    <source>
        <dbReference type="ARBA" id="ARBA00034327"/>
    </source>
</evidence>
<dbReference type="InterPro" id="IPR041486">
    <property type="entry name" value="ThsA_STALD"/>
</dbReference>
<evidence type="ECO:0000256" key="5">
    <source>
        <dbReference type="ARBA" id="ARBA00035014"/>
    </source>
</evidence>
<dbReference type="InterPro" id="IPR026590">
    <property type="entry name" value="Ssirtuin_cat_dom"/>
</dbReference>
<dbReference type="EMBL" id="VIFM01000006">
    <property type="protein sequence ID" value="TQF17492.1"/>
    <property type="molecule type" value="Genomic_DNA"/>
</dbReference>
<dbReference type="SUPFAM" id="SSF52467">
    <property type="entry name" value="DHS-like NAD/FAD-binding domain"/>
    <property type="match status" value="1"/>
</dbReference>
<evidence type="ECO:0000256" key="3">
    <source>
        <dbReference type="ARBA" id="ARBA00023118"/>
    </source>
</evidence>
<dbReference type="InterPro" id="IPR029035">
    <property type="entry name" value="DHS-like_NAD/FAD-binding_dom"/>
</dbReference>
<evidence type="ECO:0000313" key="11">
    <source>
        <dbReference type="Proteomes" id="UP000315369"/>
    </source>
</evidence>
<comment type="caution">
    <text evidence="8">Lacks conserved residue(s) required for the propagation of feature annotation.</text>
</comment>
<evidence type="ECO:0000256" key="7">
    <source>
        <dbReference type="ARBA" id="ARBA00047575"/>
    </source>
</evidence>